<sequence>MNIADKKAGKRALKTVSVQQLETAISAALYKITAEKYQVDIRRFDLGIGSESAHHDGAVIEMSVINVPGGCPGAEGHKLKVECGAEPRPQALQAPGEKAA</sequence>
<name>A0A246WRA4_9BURK</name>
<dbReference type="AlphaFoldDB" id="A0A246WRA4"/>
<evidence type="ECO:0000313" key="2">
    <source>
        <dbReference type="Proteomes" id="UP000197596"/>
    </source>
</evidence>
<organism evidence="1 2">
    <name type="scientific">Herbaspirillum robiniae</name>
    <dbReference type="NCBI Taxonomy" id="2014887"/>
    <lineage>
        <taxon>Bacteria</taxon>
        <taxon>Pseudomonadati</taxon>
        <taxon>Pseudomonadota</taxon>
        <taxon>Betaproteobacteria</taxon>
        <taxon>Burkholderiales</taxon>
        <taxon>Oxalobacteraceae</taxon>
        <taxon>Herbaspirillum</taxon>
    </lineage>
</organism>
<proteinExistence type="predicted"/>
<protein>
    <submittedName>
        <fullName evidence="1">Uncharacterized protein</fullName>
    </submittedName>
</protein>
<dbReference type="EMBL" id="NJGU01000006">
    <property type="protein sequence ID" value="OWY28914.1"/>
    <property type="molecule type" value="Genomic_DNA"/>
</dbReference>
<gene>
    <name evidence="1" type="ORF">CEJ42_13190</name>
</gene>
<dbReference type="Proteomes" id="UP000197596">
    <property type="component" value="Unassembled WGS sequence"/>
</dbReference>
<dbReference type="RefSeq" id="WP_088751369.1">
    <property type="nucleotide sequence ID" value="NZ_NJGU01000006.1"/>
</dbReference>
<accession>A0A246WRA4</accession>
<reference evidence="1 2" key="1">
    <citation type="submission" date="2017-06" db="EMBL/GenBank/DDBJ databases">
        <title>Herbaspirillum phytohormonus sp. nov., isolated from the root nodule of Robinia pseudoacacia in lead-zinc mine.</title>
        <authorList>
            <person name="Fan M."/>
            <person name="Lin Y."/>
        </authorList>
    </citation>
    <scope>NUCLEOTIDE SEQUENCE [LARGE SCALE GENOMIC DNA]</scope>
    <source>
        <strain evidence="1 2">HZ10</strain>
    </source>
</reference>
<comment type="caution">
    <text evidence="1">The sequence shown here is derived from an EMBL/GenBank/DDBJ whole genome shotgun (WGS) entry which is preliminary data.</text>
</comment>
<evidence type="ECO:0000313" key="1">
    <source>
        <dbReference type="EMBL" id="OWY28914.1"/>
    </source>
</evidence>